<evidence type="ECO:0000313" key="2">
    <source>
        <dbReference type="Proteomes" id="UP000234681"/>
    </source>
</evidence>
<sequence length="37" mass="4330">MRMRRSLKRTWTVVSALCSTSWPPTSARRTWLTMSTS</sequence>
<gene>
    <name evidence="1" type="primary">Apxl</name>
    <name evidence="1" type="ORF">rCG_49694</name>
</gene>
<dbReference type="Proteomes" id="UP000234681">
    <property type="component" value="Chromosome X"/>
</dbReference>
<proteinExistence type="predicted"/>
<reference evidence="1 2" key="1">
    <citation type="submission" date="2005-09" db="EMBL/GenBank/DDBJ databases">
        <authorList>
            <person name="Mural R.J."/>
            <person name="Li P.W."/>
            <person name="Adams M.D."/>
            <person name="Amanatides P.G."/>
            <person name="Baden-Tillson H."/>
            <person name="Barnstead M."/>
            <person name="Chin S.H."/>
            <person name="Dew I."/>
            <person name="Evans C.A."/>
            <person name="Ferriera S."/>
            <person name="Flanigan M."/>
            <person name="Fosler C."/>
            <person name="Glodek A."/>
            <person name="Gu Z."/>
            <person name="Holt R.A."/>
            <person name="Jennings D."/>
            <person name="Kraft C.L."/>
            <person name="Lu F."/>
            <person name="Nguyen T."/>
            <person name="Nusskern D.R."/>
            <person name="Pfannkoch C.M."/>
            <person name="Sitter C."/>
            <person name="Sutton G.G."/>
            <person name="Venter J.C."/>
            <person name="Wang Z."/>
            <person name="Woodage T."/>
            <person name="Zheng X.H."/>
            <person name="Zhong F."/>
        </authorList>
    </citation>
    <scope>NUCLEOTIDE SEQUENCE [LARGE SCALE GENOMIC DNA]</scope>
    <source>
        <strain>BN</strain>
        <strain evidence="2">Sprague-Dawley</strain>
    </source>
</reference>
<dbReference type="AlphaFoldDB" id="A6K2C5"/>
<evidence type="ECO:0000313" key="1">
    <source>
        <dbReference type="EMBL" id="EDL90605.1"/>
    </source>
</evidence>
<organism evidence="1 2">
    <name type="scientific">Rattus norvegicus</name>
    <name type="common">Rat</name>
    <dbReference type="NCBI Taxonomy" id="10116"/>
    <lineage>
        <taxon>Eukaryota</taxon>
        <taxon>Metazoa</taxon>
        <taxon>Chordata</taxon>
        <taxon>Craniata</taxon>
        <taxon>Vertebrata</taxon>
        <taxon>Euteleostomi</taxon>
        <taxon>Mammalia</taxon>
        <taxon>Eutheria</taxon>
        <taxon>Euarchontoglires</taxon>
        <taxon>Glires</taxon>
        <taxon>Rodentia</taxon>
        <taxon>Myomorpha</taxon>
        <taxon>Muroidea</taxon>
        <taxon>Muridae</taxon>
        <taxon>Murinae</taxon>
        <taxon>Rattus</taxon>
    </lineage>
</organism>
<accession>A6K2C5</accession>
<dbReference type="EMBL" id="CH474014">
    <property type="protein sequence ID" value="EDL90605.1"/>
    <property type="molecule type" value="Genomic_DNA"/>
</dbReference>
<name>A6K2C5_RAT</name>
<protein>
    <submittedName>
        <fullName evidence="1">Apical protein-like (Xenopus laevis)</fullName>
    </submittedName>
</protein>